<dbReference type="AlphaFoldDB" id="A0A1F5MHN8"/>
<name>A0A1F5MHN8_9BACT</name>
<feature type="region of interest" description="Disordered" evidence="1">
    <location>
        <begin position="305"/>
        <end position="326"/>
    </location>
</feature>
<protein>
    <recommendedName>
        <fullName evidence="2">PPM-type phosphatase domain-containing protein</fullName>
    </recommendedName>
</protein>
<dbReference type="PANTHER" id="PTHR47992">
    <property type="entry name" value="PROTEIN PHOSPHATASE"/>
    <property type="match status" value="1"/>
</dbReference>
<dbReference type="InterPro" id="IPR036457">
    <property type="entry name" value="PPM-type-like_dom_sf"/>
</dbReference>
<dbReference type="CDD" id="cd00143">
    <property type="entry name" value="PP2Cc"/>
    <property type="match status" value="1"/>
</dbReference>
<dbReference type="SUPFAM" id="SSF81606">
    <property type="entry name" value="PP2C-like"/>
    <property type="match status" value="1"/>
</dbReference>
<reference evidence="3 4" key="1">
    <citation type="journal article" date="2016" name="Nat. Commun.">
        <title>Thousands of microbial genomes shed light on interconnected biogeochemical processes in an aquifer system.</title>
        <authorList>
            <person name="Anantharaman K."/>
            <person name="Brown C.T."/>
            <person name="Hug L.A."/>
            <person name="Sharon I."/>
            <person name="Castelle C.J."/>
            <person name="Probst A.J."/>
            <person name="Thomas B.C."/>
            <person name="Singh A."/>
            <person name="Wilkins M.J."/>
            <person name="Karaoz U."/>
            <person name="Brodie E.L."/>
            <person name="Williams K.H."/>
            <person name="Hubbard S.S."/>
            <person name="Banfield J.F."/>
        </authorList>
    </citation>
    <scope>NUCLEOTIDE SEQUENCE [LARGE SCALE GENOMIC DNA]</scope>
</reference>
<dbReference type="Proteomes" id="UP000178859">
    <property type="component" value="Unassembled WGS sequence"/>
</dbReference>
<comment type="caution">
    <text evidence="3">The sequence shown here is derived from an EMBL/GenBank/DDBJ whole genome shotgun (WGS) entry which is preliminary data.</text>
</comment>
<dbReference type="PROSITE" id="PS51746">
    <property type="entry name" value="PPM_2"/>
    <property type="match status" value="1"/>
</dbReference>
<dbReference type="SMART" id="SM00331">
    <property type="entry name" value="PP2C_SIG"/>
    <property type="match status" value="1"/>
</dbReference>
<feature type="compositionally biased region" description="Basic and acidic residues" evidence="1">
    <location>
        <begin position="38"/>
        <end position="55"/>
    </location>
</feature>
<dbReference type="Pfam" id="PF00481">
    <property type="entry name" value="PP2C"/>
    <property type="match status" value="1"/>
</dbReference>
<dbReference type="GO" id="GO:0004722">
    <property type="term" value="F:protein serine/threonine phosphatase activity"/>
    <property type="evidence" value="ECO:0007669"/>
    <property type="project" value="InterPro"/>
</dbReference>
<dbReference type="SMART" id="SM00332">
    <property type="entry name" value="PP2Cc"/>
    <property type="match status" value="1"/>
</dbReference>
<feature type="domain" description="PPM-type phosphatase" evidence="2">
    <location>
        <begin position="31"/>
        <end position="296"/>
    </location>
</feature>
<dbReference type="InterPro" id="IPR015655">
    <property type="entry name" value="PP2C"/>
</dbReference>
<evidence type="ECO:0000313" key="3">
    <source>
        <dbReference type="EMBL" id="OGE64872.1"/>
    </source>
</evidence>
<gene>
    <name evidence="3" type="ORF">A3I48_02005</name>
</gene>
<feature type="region of interest" description="Disordered" evidence="1">
    <location>
        <begin position="1"/>
        <end position="55"/>
    </location>
</feature>
<organism evidence="3 4">
    <name type="scientific">Candidatus Daviesbacteria bacterium RIFCSPLOWO2_02_FULL_36_7</name>
    <dbReference type="NCBI Taxonomy" id="1797792"/>
    <lineage>
        <taxon>Bacteria</taxon>
        <taxon>Candidatus Daviesiibacteriota</taxon>
    </lineage>
</organism>
<accession>A0A1F5MHN8</accession>
<evidence type="ECO:0000313" key="4">
    <source>
        <dbReference type="Proteomes" id="UP000178859"/>
    </source>
</evidence>
<sequence>MQDSGFDNPFLRPASSSRVEIKEGRNIPSLDIQARTVASDKHTDRNEDSMFKQPEKRAVGVFDGIGGHAAGDRASRIARDQVGSVLKGLPEGLNLQQAEGAVRQAITNVNNTVYKQAQAEQSNMGTTASVVYIWEGGSGERKAIVGNVGDSRVYLLRNNRLEQITLDDNRVRSAKSNEQQARQLQSKLNNVTDPQRQLSDDEQILFNLRNQISQALGQPSVEPRIHTIDFLSSDKLLVCSDGISDNLTDTEIQQIMNKSLNSAETVESLIKASQARSRSNHFRAKSDDMTAIVIGKTQSVSEVAKKEVVPPSDQKTQEANRLQKGASVRVRRSSGVFESGWVIDKFDSSTPYSR</sequence>
<evidence type="ECO:0000259" key="2">
    <source>
        <dbReference type="PROSITE" id="PS51746"/>
    </source>
</evidence>
<evidence type="ECO:0000256" key="1">
    <source>
        <dbReference type="SAM" id="MobiDB-lite"/>
    </source>
</evidence>
<dbReference type="EMBL" id="MFDT01000026">
    <property type="protein sequence ID" value="OGE64872.1"/>
    <property type="molecule type" value="Genomic_DNA"/>
</dbReference>
<dbReference type="Gene3D" id="3.60.40.10">
    <property type="entry name" value="PPM-type phosphatase domain"/>
    <property type="match status" value="1"/>
</dbReference>
<proteinExistence type="predicted"/>
<dbReference type="InterPro" id="IPR001932">
    <property type="entry name" value="PPM-type_phosphatase-like_dom"/>
</dbReference>